<dbReference type="InterPro" id="IPR036465">
    <property type="entry name" value="vWFA_dom_sf"/>
</dbReference>
<feature type="compositionally biased region" description="Basic and acidic residues" evidence="1">
    <location>
        <begin position="27"/>
        <end position="56"/>
    </location>
</feature>
<dbReference type="PANTHER" id="PTHR22796">
    <property type="entry name" value="URG4-RELATED"/>
    <property type="match status" value="1"/>
</dbReference>
<evidence type="ECO:0000313" key="4">
    <source>
        <dbReference type="Proteomes" id="UP001221142"/>
    </source>
</evidence>
<name>A0AAD7BMW1_9AGAR</name>
<reference evidence="3" key="1">
    <citation type="submission" date="2023-03" db="EMBL/GenBank/DDBJ databases">
        <title>Massive genome expansion in bonnet fungi (Mycena s.s.) driven by repeated elements and novel gene families across ecological guilds.</title>
        <authorList>
            <consortium name="Lawrence Berkeley National Laboratory"/>
            <person name="Harder C.B."/>
            <person name="Miyauchi S."/>
            <person name="Viragh M."/>
            <person name="Kuo A."/>
            <person name="Thoen E."/>
            <person name="Andreopoulos B."/>
            <person name="Lu D."/>
            <person name="Skrede I."/>
            <person name="Drula E."/>
            <person name="Henrissat B."/>
            <person name="Morin E."/>
            <person name="Kohler A."/>
            <person name="Barry K."/>
            <person name="LaButti K."/>
            <person name="Morin E."/>
            <person name="Salamov A."/>
            <person name="Lipzen A."/>
            <person name="Mereny Z."/>
            <person name="Hegedus B."/>
            <person name="Baldrian P."/>
            <person name="Stursova M."/>
            <person name="Weitz H."/>
            <person name="Taylor A."/>
            <person name="Grigoriev I.V."/>
            <person name="Nagy L.G."/>
            <person name="Martin F."/>
            <person name="Kauserud H."/>
        </authorList>
    </citation>
    <scope>NUCLEOTIDE SEQUENCE</scope>
    <source>
        <strain evidence="3">9284</strain>
    </source>
</reference>
<dbReference type="SMART" id="SM00327">
    <property type="entry name" value="VWA"/>
    <property type="match status" value="1"/>
</dbReference>
<dbReference type="SUPFAM" id="SSF53300">
    <property type="entry name" value="vWA-like"/>
    <property type="match status" value="1"/>
</dbReference>
<gene>
    <name evidence="3" type="ORF">FB45DRAFT_1060215</name>
</gene>
<evidence type="ECO:0000256" key="1">
    <source>
        <dbReference type="SAM" id="MobiDB-lite"/>
    </source>
</evidence>
<dbReference type="SUPFAM" id="SSF52540">
    <property type="entry name" value="P-loop containing nucleoside triphosphate hydrolases"/>
    <property type="match status" value="1"/>
</dbReference>
<evidence type="ECO:0000313" key="3">
    <source>
        <dbReference type="EMBL" id="KAJ7625534.1"/>
    </source>
</evidence>
<dbReference type="InterPro" id="IPR015894">
    <property type="entry name" value="Guanylate-bd_N"/>
</dbReference>
<sequence>MSCYTPPAVFPGAWIEDDPGVEPIQKPPKDIEVATAERDREAASVVADKESEKPEPLLESMDDDEGSKTPTSGETTLAPPPHPTTKEPAAADAAMDVDPTDKDKGNSEPSAPVGESETMEETNPVPAPSNVDFKALDKLSLKPLGLYGSKSELISFLLARKAINDEIAQLLSQSTDNSSSPQLRSGLYVLRDCTTNPVDAQQIFVIYWPEPTTWNDDAISSVRRNRVTFMRYLTKISDQVACLISPEHARSIVWNDETKDFMEVDEESDRLFTFEVAKTNEQEENVEVRPGFVLNTPILSVETVPEDCTLDPFELQPTLVHGETSQAILTKRFVPSEITQRIIRDESYNPVKIKNLVSTGTIRLDDGLTDGAIDILAENGLGSRYPIFAAWKARNKSAKESIEEAGRDEEKDALQKIQEEEPELRPIIREAIVDRLRDLYPTVPRPVLSSASDEEVERLQAEYKTGSFASIHGKVKEEIHKATAIDQVQLSSEFRTLKGKLLCIDVILSARGSNLDATDRESLIAQISEKGLNGLSAAVKSKDSAGEKKGLFAAFSSWFSGDGQASAEPQIRQRVRDLASRPDAEFLAGLDEQLEGEPLLDQLVARTTEAVHASLQATLKKLLDKFVGRAVFFQQEDCKVEFKRRITMEIEDQRNSSRIRLLEEYKGGMPDSQQTMIIERVEPDRRLGYGYFKVSGCQQSLSNPLVRCKLSPISLTTHDQHTLQMNPTFVPLPQVQSASSHGFNIPLECGITRIQLLESGKVLLVLEDSEFFYIYLENPADLGHAVSRGRTSAKKALHRDKIGKDVIFAYDEQKRMLALCASHSLILHIYMFDETFTALQGWGSALDLKRWFSHGTFITQSCFISGCEEILFIDTSAEARIFSLVTQQFRPASLSLEQPPNGLYSSPDGSCLILSFRDMDCLSFRAYHWSTFGSTQGIDLGTLDLPDAPIALTSLVNRRNIHLIGIDVQARACRSLVFDITKKTTEFMFKETGALKGTSRSVATDTAHNCLIDCHSDCWTRFPVVPAVQRRTVVSSTGRTTRKLVFVTDRDHDRFAPHFTDMIYAFEQRTKKPTGDVLKSIQILTLSSGASFPEPLLDDLSHFRAGEWLVDILCLIPIQIAVTRENRFVPLKDGIISASQERALLGAEVGQIVDSITFSWMESVFQSYMTSKPVKVVSSMGEQSVGKSFSLNHLADSSFAGSAMRTTEGVWMSVTPTDEALIVALDFEGVHSIERSAQEDTLLVLFNTAISNLVLFRNNFAMSRSIAGLFQSFQSSSTVLDPAANPSLFRSVLVIIIKDVVESDKKEIVKEFSTKFQKIVEDEQDANFISRLHAGQLNIVPWPVIESKQFYSLFPSMKRLLDKQEVTHRTAGEFLHTLKTLMAKLKANDWGSLSQTLVAHRAQKLLNGLNNAMAFGLLELEPDIEPLKNFDTDESIDDPDTLAQFFLSSEDDPHCLRREELLAAIQRSWGKFDRRTDGPEEEWIGQLSAYLDQLADIRIQRVHAWISSNLSRFKTNHANIETLKRVYQGAVVDLKANVELCGTQCAQCQLKCLLSRRHDSSIPHDCQTSHQCVHPCNFEEQGVVKACGLPAGHPGRHICAVEVHLCGEPCGLKDKQGCLGGCMKVARHAEDGHMCSARTHKCGEPCALKNLRLGNGKIYTCKKTCNIPSDEEHTQHVCDSSACPVACELCKRLCSNTDHLHGLERGAVHLCGQTHNCSALCQADGTCEIETAPQSVEATFTGQHETFQYTKYSQVAKRRPCIFPIPAGEKRHAGPHNHSADANPFHFCEARCESCGYFCTLPRGHAQQEHETSHGSMSKTRWAVDGPDGTILELNGRKFGSDDDGAPMMCNLVCQEIGRHAHVDYCRADDVGSCDGAGVQHILARMNPNPARPKDWISHSLFWARTGFKDPYSRPDQTNFAKCDAMCPDTEHAGTASNPSYCVLPLFHPPATQAAGLGYLSNDGHVFNCKNPSVMHQAFHVIFVIDRSASMGSWDRRPLPNTPGTALISSVADNRLGAVYSALHAFWMSRNTALGANNANQGQGVRRDAYSVVMFDQDVDVAIANDFNNTPDQLLTTLLAYQTGGGTNFTLAISQAEAVMRQHWSTERTPVVIFLSDGECSIADETVRSLSRAAVALGKPLSFHSVSFGTAAGSAVLSRMAQLALEVQNNAPRDPLTPAGATIDSSYSEALDTASVRLAETFLDSPSR</sequence>
<dbReference type="GO" id="GO:0005525">
    <property type="term" value="F:GTP binding"/>
    <property type="evidence" value="ECO:0007669"/>
    <property type="project" value="InterPro"/>
</dbReference>
<feature type="compositionally biased region" description="Low complexity" evidence="1">
    <location>
        <begin position="86"/>
        <end position="97"/>
    </location>
</feature>
<dbReference type="Gene3D" id="3.40.50.410">
    <property type="entry name" value="von Willebrand factor, type A domain"/>
    <property type="match status" value="1"/>
</dbReference>
<feature type="domain" description="VWFA" evidence="2">
    <location>
        <begin position="1980"/>
        <end position="2202"/>
    </location>
</feature>
<accession>A0AAD7BMW1</accession>
<dbReference type="EMBL" id="JARKIF010000012">
    <property type="protein sequence ID" value="KAJ7625534.1"/>
    <property type="molecule type" value="Genomic_DNA"/>
</dbReference>
<dbReference type="PROSITE" id="PS50234">
    <property type="entry name" value="VWFA"/>
    <property type="match status" value="1"/>
</dbReference>
<organism evidence="3 4">
    <name type="scientific">Roridomyces roridus</name>
    <dbReference type="NCBI Taxonomy" id="1738132"/>
    <lineage>
        <taxon>Eukaryota</taxon>
        <taxon>Fungi</taxon>
        <taxon>Dikarya</taxon>
        <taxon>Basidiomycota</taxon>
        <taxon>Agaricomycotina</taxon>
        <taxon>Agaricomycetes</taxon>
        <taxon>Agaricomycetidae</taxon>
        <taxon>Agaricales</taxon>
        <taxon>Marasmiineae</taxon>
        <taxon>Mycenaceae</taxon>
        <taxon>Roridomyces</taxon>
    </lineage>
</organism>
<proteinExistence type="predicted"/>
<protein>
    <recommendedName>
        <fullName evidence="2">VWFA domain-containing protein</fullName>
    </recommendedName>
</protein>
<dbReference type="Proteomes" id="UP001221142">
    <property type="component" value="Unassembled WGS sequence"/>
</dbReference>
<feature type="region of interest" description="Disordered" evidence="1">
    <location>
        <begin position="1"/>
        <end position="131"/>
    </location>
</feature>
<dbReference type="Gene3D" id="3.40.50.300">
    <property type="entry name" value="P-loop containing nucleotide triphosphate hydrolases"/>
    <property type="match status" value="1"/>
</dbReference>
<dbReference type="PANTHER" id="PTHR22796:SF1">
    <property type="entry name" value="VWFA DOMAIN-CONTAINING PROTEIN"/>
    <property type="match status" value="1"/>
</dbReference>
<keyword evidence="4" id="KW-1185">Reference proteome</keyword>
<evidence type="ECO:0000259" key="2">
    <source>
        <dbReference type="PROSITE" id="PS50234"/>
    </source>
</evidence>
<dbReference type="InterPro" id="IPR002035">
    <property type="entry name" value="VWF_A"/>
</dbReference>
<dbReference type="Pfam" id="PF13519">
    <property type="entry name" value="VWA_2"/>
    <property type="match status" value="1"/>
</dbReference>
<dbReference type="Pfam" id="PF02263">
    <property type="entry name" value="GBP"/>
    <property type="match status" value="1"/>
</dbReference>
<dbReference type="InterPro" id="IPR027417">
    <property type="entry name" value="P-loop_NTPase"/>
</dbReference>
<comment type="caution">
    <text evidence="3">The sequence shown here is derived from an EMBL/GenBank/DDBJ whole genome shotgun (WGS) entry which is preliminary data.</text>
</comment>
<dbReference type="CDD" id="cd00198">
    <property type="entry name" value="vWFA"/>
    <property type="match status" value="1"/>
</dbReference>
<dbReference type="GO" id="GO:0003924">
    <property type="term" value="F:GTPase activity"/>
    <property type="evidence" value="ECO:0007669"/>
    <property type="project" value="InterPro"/>
</dbReference>